<feature type="compositionally biased region" description="Polar residues" evidence="1">
    <location>
        <begin position="67"/>
        <end position="76"/>
    </location>
</feature>
<dbReference type="EnsemblMetazoa" id="MESCA011296-RA">
    <property type="protein sequence ID" value="MESCA011296-PA"/>
    <property type="gene ID" value="MESCA011296"/>
</dbReference>
<accession>T1H4S8</accession>
<dbReference type="AlphaFoldDB" id="T1H4S8"/>
<dbReference type="HOGENOM" id="CLU_1268077_0_0_1"/>
<organism evidence="2 3">
    <name type="scientific">Megaselia scalaris</name>
    <name type="common">Humpbacked fly</name>
    <name type="synonym">Phora scalaris</name>
    <dbReference type="NCBI Taxonomy" id="36166"/>
    <lineage>
        <taxon>Eukaryota</taxon>
        <taxon>Metazoa</taxon>
        <taxon>Ecdysozoa</taxon>
        <taxon>Arthropoda</taxon>
        <taxon>Hexapoda</taxon>
        <taxon>Insecta</taxon>
        <taxon>Pterygota</taxon>
        <taxon>Neoptera</taxon>
        <taxon>Endopterygota</taxon>
        <taxon>Diptera</taxon>
        <taxon>Brachycera</taxon>
        <taxon>Muscomorpha</taxon>
        <taxon>Platypezoidea</taxon>
        <taxon>Phoridae</taxon>
        <taxon>Megaseliini</taxon>
        <taxon>Megaselia</taxon>
    </lineage>
</organism>
<dbReference type="OMA" id="SQHQEEP"/>
<keyword evidence="3" id="KW-1185">Reference proteome</keyword>
<reference evidence="3" key="1">
    <citation type="submission" date="2013-02" db="EMBL/GenBank/DDBJ databases">
        <authorList>
            <person name="Hughes D."/>
        </authorList>
    </citation>
    <scope>NUCLEOTIDE SEQUENCE</scope>
    <source>
        <strain>Durham</strain>
        <strain evidence="3">NC isolate 2 -- Noor lab</strain>
    </source>
</reference>
<sequence length="214" mass="24454">MEDSGIDSEDKFSSMNADFDPIEVQSPSTLNGNDEFEVSFRGGVSNKDTKHSGSKLNEIVSGHEEPSSPTSLDTELNTCRILQRKLELKVERAKRNYYSQHQEEPAKKTHSSTLIPINRLKIPGNAENEPLVDYKSDESEPEEMSFFPVKLKGSKHQSQELSDTFSLQEMTIEESDDSGVSQNLELLPPRSSRSLYRFFDKFCCCFGRRRKWFK</sequence>
<evidence type="ECO:0000256" key="1">
    <source>
        <dbReference type="SAM" id="MobiDB-lite"/>
    </source>
</evidence>
<feature type="region of interest" description="Disordered" evidence="1">
    <location>
        <begin position="1"/>
        <end position="76"/>
    </location>
</feature>
<dbReference type="EMBL" id="CAQQ02142676">
    <property type="status" value="NOT_ANNOTATED_CDS"/>
    <property type="molecule type" value="Genomic_DNA"/>
</dbReference>
<evidence type="ECO:0000313" key="3">
    <source>
        <dbReference type="Proteomes" id="UP000015102"/>
    </source>
</evidence>
<reference evidence="2" key="2">
    <citation type="submission" date="2015-06" db="UniProtKB">
        <authorList>
            <consortium name="EnsemblMetazoa"/>
        </authorList>
    </citation>
    <scope>IDENTIFICATION</scope>
</reference>
<name>T1H4S8_MEGSC</name>
<proteinExistence type="predicted"/>
<dbReference type="Proteomes" id="UP000015102">
    <property type="component" value="Unassembled WGS sequence"/>
</dbReference>
<evidence type="ECO:0000313" key="2">
    <source>
        <dbReference type="EnsemblMetazoa" id="MESCA011296-PA"/>
    </source>
</evidence>
<protein>
    <submittedName>
        <fullName evidence="2">Uncharacterized protein</fullName>
    </submittedName>
</protein>